<evidence type="ECO:0000256" key="18">
    <source>
        <dbReference type="PIRSR" id="PIRSR601508-3"/>
    </source>
</evidence>
<evidence type="ECO:0000313" key="23">
    <source>
        <dbReference type="EMBL" id="KAJ6218920.1"/>
    </source>
</evidence>
<keyword evidence="24" id="KW-1185">Reference proteome</keyword>
<dbReference type="InterPro" id="IPR001508">
    <property type="entry name" value="Iono_Glu_rcpt_met"/>
</dbReference>
<comment type="caution">
    <text evidence="23">The sequence shown here is derived from an EMBL/GenBank/DDBJ whole genome shotgun (WGS) entry which is preliminary data.</text>
</comment>
<reference evidence="23" key="1">
    <citation type="submission" date="2022-12" db="EMBL/GenBank/DDBJ databases">
        <title>Genome assemblies of Blomia tropicalis.</title>
        <authorList>
            <person name="Cui Y."/>
        </authorList>
    </citation>
    <scope>NUCLEOTIDE SEQUENCE</scope>
    <source>
        <tissue evidence="23">Adult mites</tissue>
    </source>
</reference>
<keyword evidence="13" id="KW-1071">Ligand-gated ion channel</keyword>
<name>A0A9Q0RLX3_BLOTA</name>
<dbReference type="Gene3D" id="3.40.190.10">
    <property type="entry name" value="Periplasmic binding protein-like II"/>
    <property type="match status" value="2"/>
</dbReference>
<dbReference type="EMBL" id="JAPWDV010000002">
    <property type="protein sequence ID" value="KAJ6218920.1"/>
    <property type="molecule type" value="Genomic_DNA"/>
</dbReference>
<keyword evidence="14" id="KW-0407">Ion channel</keyword>
<dbReference type="Pfam" id="PF00060">
    <property type="entry name" value="Lig_chan"/>
    <property type="match status" value="1"/>
</dbReference>
<feature type="compositionally biased region" description="Low complexity" evidence="19">
    <location>
        <begin position="886"/>
        <end position="898"/>
    </location>
</feature>
<dbReference type="FunFam" id="3.40.190.10:FF:000061">
    <property type="entry name" value="Glutamate receptor, ionotropic kainate"/>
    <property type="match status" value="1"/>
</dbReference>
<evidence type="ECO:0000256" key="8">
    <source>
        <dbReference type="ARBA" id="ARBA00023065"/>
    </source>
</evidence>
<dbReference type="InterPro" id="IPR028082">
    <property type="entry name" value="Peripla_BP_I"/>
</dbReference>
<evidence type="ECO:0000256" key="10">
    <source>
        <dbReference type="ARBA" id="ARBA00023170"/>
    </source>
</evidence>
<dbReference type="GO" id="GO:0007166">
    <property type="term" value="P:cell surface receptor signaling pathway"/>
    <property type="evidence" value="ECO:0007669"/>
    <property type="project" value="UniProtKB-ARBA"/>
</dbReference>
<keyword evidence="6 20" id="KW-1133">Transmembrane helix</keyword>
<dbReference type="InterPro" id="IPR001320">
    <property type="entry name" value="Iontro_rcpt_C"/>
</dbReference>
<protein>
    <submittedName>
        <fullName evidence="23">Uncharacterized protein</fullName>
    </submittedName>
</protein>
<dbReference type="Pfam" id="PF10613">
    <property type="entry name" value="Lig_chan-Glu_bd"/>
    <property type="match status" value="1"/>
</dbReference>
<feature type="transmembrane region" description="Helical" evidence="20">
    <location>
        <begin position="563"/>
        <end position="584"/>
    </location>
</feature>
<dbReference type="SUPFAM" id="SSF81324">
    <property type="entry name" value="Voltage-gated potassium channels"/>
    <property type="match status" value="1"/>
</dbReference>
<organism evidence="23 24">
    <name type="scientific">Blomia tropicalis</name>
    <name type="common">Mite</name>
    <dbReference type="NCBI Taxonomy" id="40697"/>
    <lineage>
        <taxon>Eukaryota</taxon>
        <taxon>Metazoa</taxon>
        <taxon>Ecdysozoa</taxon>
        <taxon>Arthropoda</taxon>
        <taxon>Chelicerata</taxon>
        <taxon>Arachnida</taxon>
        <taxon>Acari</taxon>
        <taxon>Acariformes</taxon>
        <taxon>Sarcoptiformes</taxon>
        <taxon>Astigmata</taxon>
        <taxon>Glycyphagoidea</taxon>
        <taxon>Echimyopodidae</taxon>
        <taxon>Blomia</taxon>
    </lineage>
</organism>
<evidence type="ECO:0000256" key="15">
    <source>
        <dbReference type="ARBA" id="ARBA00034104"/>
    </source>
</evidence>
<feature type="site" description="Crucial to convey clamshell closure to channel opening" evidence="17">
    <location>
        <position position="593"/>
    </location>
</feature>
<evidence type="ECO:0000256" key="17">
    <source>
        <dbReference type="PIRSR" id="PIRSR601508-2"/>
    </source>
</evidence>
<feature type="binding site" evidence="16">
    <location>
        <position position="443"/>
    </location>
    <ligand>
        <name>L-glutamate</name>
        <dbReference type="ChEBI" id="CHEBI:29985"/>
    </ligand>
</feature>
<evidence type="ECO:0000256" key="5">
    <source>
        <dbReference type="ARBA" id="ARBA00022729"/>
    </source>
</evidence>
<feature type="domain" description="Ionotropic glutamate receptor L-glutamate and glycine-binding" evidence="22">
    <location>
        <begin position="369"/>
        <end position="432"/>
    </location>
</feature>
<keyword evidence="4 20" id="KW-0812">Transmembrane</keyword>
<comment type="similarity">
    <text evidence="1">Belongs to the glutamate-gated ion channel (TC 1.A.10.1) family.</text>
</comment>
<keyword evidence="8" id="KW-0406">Ion transport</keyword>
<evidence type="ECO:0000313" key="24">
    <source>
        <dbReference type="Proteomes" id="UP001142055"/>
    </source>
</evidence>
<feature type="binding site" evidence="16">
    <location>
        <position position="615"/>
    </location>
    <ligand>
        <name>L-glutamate</name>
        <dbReference type="ChEBI" id="CHEBI:29985"/>
    </ligand>
</feature>
<accession>A0A9Q0RLX3</accession>
<comment type="subcellular location">
    <subcellularLocation>
        <location evidence="15">Postsynaptic cell membrane</location>
        <topology evidence="15">Multi-pass membrane protein</topology>
    </subcellularLocation>
</comment>
<dbReference type="InterPro" id="IPR019594">
    <property type="entry name" value="Glu/Gly-bd"/>
</dbReference>
<feature type="compositionally biased region" description="Polar residues" evidence="19">
    <location>
        <begin position="899"/>
        <end position="911"/>
    </location>
</feature>
<proteinExistence type="inferred from homology"/>
<dbReference type="InterPro" id="IPR001828">
    <property type="entry name" value="ANF_lig-bd_rcpt"/>
</dbReference>
<dbReference type="FunFam" id="3.40.190.10:FF:000001">
    <property type="entry name" value="Glutamate receptor ionotropic, kainate 2"/>
    <property type="match status" value="1"/>
</dbReference>
<feature type="site" description="Interaction with the cone snail toxin Con-ikot-ikot" evidence="17">
    <location>
        <position position="620"/>
    </location>
</feature>
<feature type="region of interest" description="Disordered" evidence="19">
    <location>
        <begin position="881"/>
        <end position="911"/>
    </location>
</feature>
<evidence type="ECO:0000256" key="12">
    <source>
        <dbReference type="ARBA" id="ARBA00023257"/>
    </source>
</evidence>
<dbReference type="Proteomes" id="UP001142055">
    <property type="component" value="Chromosome 2"/>
</dbReference>
<sequence length="911" mass="103492">MSGSVCSLLQNGSIALVGPLRGRRVYFHVQSISDSLEIPHIQFDWLNSWISPFGHSSRNQLSINLYPNGNRLSLAYIDLVKAWQWKSFVILYEANEGLIRVQDFLKEAERNEWIIRLYRFGPDRPYRDVFWEIKQTKIDNVLLDVRRENIFHALKHAQQVGMVTQKQNFLITSLDLHTINLENFQYAKTKITALRLIDTTSPELIEIIRYLRANNYFGNPIKVNDEDPTILKDTILTETALLYDSVKLFANAIQDLDQSQSVSMPTKLASCTDMNPWLYGTSLMNYMRQITFQGVTGMVGFDQQGKRNNFILDVVSITKKGLQKIGYWNANGGNTVEKRLNITDEWSNIFSTATLENRTLVVTTILNDPYCMYTESSETKIGNDRFEGFVVDLIRELAEQLGFKYVFKLVDDGKYGTNDNGVWNGMIGEVVNKVADIAVVDLTITSKRAEAVDFTLPFMNTGISILFKKPTTKVTTLFSFLSPFTGLVWIYVLTAYVGVSTILFFVGRMSPYEWENPNPCQQEDNLLENNFSLVNSFFFTIGSMMQQGSELAPKAMSTRAIAAIWYFFTLIMISSYTANLAAFLTVEKVIYPINSAEDLSRQTNIEYGCLGSGSTRAFFKDTNITIFKRMWQFMNARPHVFMTKNEAGKKRVEKGGYAYLMESASIEYIIERNCNLTQIGGLLDTKGYGIATRKNSRYRHLLSQAILSLQESGRLHLLKDKWWKQKKGGGACVDDSKKQQSSVTALKIDNVGGVFVVLIGGLSLAFLVAICEFLCDSRRQSCDSICEEMVNDLKFSLKCYSKTKPNREKSSSMQLNMPIALQQSQSHPQLSQQQQRPPMSHHSSNDSSMYLHQPIVHHVQPHSLINNSTYLANYLGLPTNQAMLHPPKSTQPQPQSQQHRNQNLNNDSIQS</sequence>
<evidence type="ECO:0000256" key="13">
    <source>
        <dbReference type="ARBA" id="ARBA00023286"/>
    </source>
</evidence>
<feature type="binding site" evidence="16">
    <location>
        <position position="448"/>
    </location>
    <ligand>
        <name>L-glutamate</name>
        <dbReference type="ChEBI" id="CHEBI:29985"/>
    </ligand>
</feature>
<dbReference type="OMA" id="LNDPYCM"/>
<feature type="compositionally biased region" description="Low complexity" evidence="19">
    <location>
        <begin position="823"/>
        <end position="838"/>
    </location>
</feature>
<evidence type="ECO:0000256" key="4">
    <source>
        <dbReference type="ARBA" id="ARBA00022692"/>
    </source>
</evidence>
<dbReference type="AlphaFoldDB" id="A0A9Q0RLX3"/>
<dbReference type="GO" id="GO:0045211">
    <property type="term" value="C:postsynaptic membrane"/>
    <property type="evidence" value="ECO:0007669"/>
    <property type="project" value="UniProtKB-SubCell"/>
</dbReference>
<evidence type="ECO:0000256" key="20">
    <source>
        <dbReference type="SAM" id="Phobius"/>
    </source>
</evidence>
<dbReference type="SUPFAM" id="SSF53850">
    <property type="entry name" value="Periplasmic binding protein-like II"/>
    <property type="match status" value="1"/>
</dbReference>
<keyword evidence="10" id="KW-0675">Receptor</keyword>
<feature type="transmembrane region" description="Helical" evidence="20">
    <location>
        <begin position="486"/>
        <end position="506"/>
    </location>
</feature>
<dbReference type="SMART" id="SM00079">
    <property type="entry name" value="PBPe"/>
    <property type="match status" value="1"/>
</dbReference>
<feature type="disulfide bond" evidence="18">
    <location>
        <begin position="674"/>
        <end position="732"/>
    </location>
</feature>
<keyword evidence="11" id="KW-0325">Glycoprotein</keyword>
<dbReference type="OrthoDB" id="5984008at2759"/>
<evidence type="ECO:0000256" key="1">
    <source>
        <dbReference type="ARBA" id="ARBA00008685"/>
    </source>
</evidence>
<evidence type="ECO:0000256" key="7">
    <source>
        <dbReference type="ARBA" id="ARBA00023018"/>
    </source>
</evidence>
<evidence type="ECO:0000256" key="16">
    <source>
        <dbReference type="PIRSR" id="PIRSR601508-1"/>
    </source>
</evidence>
<dbReference type="Gene3D" id="1.10.287.70">
    <property type="match status" value="1"/>
</dbReference>
<keyword evidence="5" id="KW-0732">Signal</keyword>
<keyword evidence="9 20" id="KW-0472">Membrane</keyword>
<feature type="transmembrane region" description="Helical" evidence="20">
    <location>
        <begin position="751"/>
        <end position="775"/>
    </location>
</feature>
<evidence type="ECO:0000256" key="9">
    <source>
        <dbReference type="ARBA" id="ARBA00023136"/>
    </source>
</evidence>
<evidence type="ECO:0000256" key="3">
    <source>
        <dbReference type="ARBA" id="ARBA00022475"/>
    </source>
</evidence>
<keyword evidence="3" id="KW-1003">Cell membrane</keyword>
<evidence type="ECO:0000256" key="2">
    <source>
        <dbReference type="ARBA" id="ARBA00022448"/>
    </source>
</evidence>
<dbReference type="CDD" id="cd06382">
    <property type="entry name" value="PBP1_iGluR_Kainate"/>
    <property type="match status" value="1"/>
</dbReference>
<evidence type="ECO:0000259" key="21">
    <source>
        <dbReference type="SMART" id="SM00079"/>
    </source>
</evidence>
<dbReference type="SUPFAM" id="SSF53822">
    <property type="entry name" value="Periplasmic binding protein-like I"/>
    <property type="match status" value="1"/>
</dbReference>
<dbReference type="PRINTS" id="PR00177">
    <property type="entry name" value="NMDARECEPTOR"/>
</dbReference>
<dbReference type="Gene3D" id="3.40.50.2300">
    <property type="match status" value="2"/>
</dbReference>
<dbReference type="Pfam" id="PF01094">
    <property type="entry name" value="ANF_receptor"/>
    <property type="match status" value="1"/>
</dbReference>
<dbReference type="SMART" id="SM00918">
    <property type="entry name" value="Lig_chan-Glu_bd"/>
    <property type="match status" value="1"/>
</dbReference>
<feature type="binding site" evidence="16">
    <location>
        <position position="614"/>
    </location>
    <ligand>
        <name>L-glutamate</name>
        <dbReference type="ChEBI" id="CHEBI:29985"/>
    </ligand>
</feature>
<keyword evidence="18" id="KW-1015">Disulfide bond</keyword>
<feature type="binding site" evidence="16">
    <location>
        <position position="662"/>
    </location>
    <ligand>
        <name>L-glutamate</name>
        <dbReference type="ChEBI" id="CHEBI:29985"/>
    </ligand>
</feature>
<feature type="region of interest" description="Disordered" evidence="19">
    <location>
        <begin position="823"/>
        <end position="847"/>
    </location>
</feature>
<dbReference type="FunFam" id="1.10.287.70:FF:000010">
    <property type="entry name" value="Putative glutamate receptor ionotropic kainate 1"/>
    <property type="match status" value="1"/>
</dbReference>
<keyword evidence="7" id="KW-0770">Synapse</keyword>
<evidence type="ECO:0000256" key="14">
    <source>
        <dbReference type="ARBA" id="ARBA00023303"/>
    </source>
</evidence>
<evidence type="ECO:0000256" key="11">
    <source>
        <dbReference type="ARBA" id="ARBA00023180"/>
    </source>
</evidence>
<dbReference type="InterPro" id="IPR015683">
    <property type="entry name" value="Ionotropic_Glu_rcpt"/>
</dbReference>
<keyword evidence="12" id="KW-0628">Postsynaptic cell membrane</keyword>
<keyword evidence="2" id="KW-0813">Transport</keyword>
<evidence type="ECO:0000256" key="19">
    <source>
        <dbReference type="SAM" id="MobiDB-lite"/>
    </source>
</evidence>
<gene>
    <name evidence="23" type="ORF">RDWZM_004732</name>
</gene>
<dbReference type="PANTHER" id="PTHR18966">
    <property type="entry name" value="IONOTROPIC GLUTAMATE RECEPTOR"/>
    <property type="match status" value="1"/>
</dbReference>
<evidence type="ECO:0000256" key="6">
    <source>
        <dbReference type="ARBA" id="ARBA00022989"/>
    </source>
</evidence>
<dbReference type="GO" id="GO:0022824">
    <property type="term" value="F:transmitter-gated monoatomic ion channel activity"/>
    <property type="evidence" value="ECO:0007669"/>
    <property type="project" value="UniProtKB-ARBA"/>
</dbReference>
<evidence type="ECO:0000259" key="22">
    <source>
        <dbReference type="SMART" id="SM00918"/>
    </source>
</evidence>
<feature type="domain" description="Ionotropic glutamate receptor C-terminal" evidence="21">
    <location>
        <begin position="359"/>
        <end position="725"/>
    </location>
</feature>